<reference evidence="5" key="1">
    <citation type="submission" date="2012-05" db="EMBL/GenBank/DDBJ databases">
        <title>Whole Genome Assembly of Lutzomyia longipalpis.</title>
        <authorList>
            <person name="Richards S."/>
            <person name="Qu C."/>
            <person name="Dillon R."/>
            <person name="Worley K."/>
            <person name="Scherer S."/>
            <person name="Batterton M."/>
            <person name="Taylor A."/>
            <person name="Hawes A."/>
            <person name="Hernandez B."/>
            <person name="Kovar C."/>
            <person name="Mandapat C."/>
            <person name="Pham C."/>
            <person name="Qu C."/>
            <person name="Jing C."/>
            <person name="Bess C."/>
            <person name="Bandaranaike D."/>
            <person name="Ngo D."/>
            <person name="Ongeri F."/>
            <person name="Arias F."/>
            <person name="Lara F."/>
            <person name="Weissenberger G."/>
            <person name="Kamau G."/>
            <person name="Han H."/>
            <person name="Shen H."/>
            <person name="Dinh H."/>
            <person name="Khalil I."/>
            <person name="Jones J."/>
            <person name="Shafer J."/>
            <person name="Jayaseelan J."/>
            <person name="Quiroz J."/>
            <person name="Blankenburg K."/>
            <person name="Nguyen L."/>
            <person name="Jackson L."/>
            <person name="Francisco L."/>
            <person name="Tang L.-Y."/>
            <person name="Pu L.-L."/>
            <person name="Perales L."/>
            <person name="Lorensuhewa L."/>
            <person name="Munidasa M."/>
            <person name="Coyle M."/>
            <person name="Taylor M."/>
            <person name="Puazo M."/>
            <person name="Firestine M."/>
            <person name="Scheel M."/>
            <person name="Javaid M."/>
            <person name="Wang M."/>
            <person name="Li M."/>
            <person name="Tabassum N."/>
            <person name="Saada N."/>
            <person name="Osuji N."/>
            <person name="Aqrawi P."/>
            <person name="Fu Q."/>
            <person name="Thornton R."/>
            <person name="Raj R."/>
            <person name="Goodspeed R."/>
            <person name="Mata R."/>
            <person name="Najjar R."/>
            <person name="Gubbala S."/>
            <person name="Lee S."/>
            <person name="Denson S."/>
            <person name="Patil S."/>
            <person name="Macmil S."/>
            <person name="Qi S."/>
            <person name="Matskevitch T."/>
            <person name="Palculict T."/>
            <person name="Mathew T."/>
            <person name="Vee V."/>
            <person name="Velamala V."/>
            <person name="Korchina V."/>
            <person name="Cai W."/>
            <person name="Liu W."/>
            <person name="Dai W."/>
            <person name="Zou X."/>
            <person name="Zhu Y."/>
            <person name="Zhang Y."/>
            <person name="Wu Y.-Q."/>
            <person name="Xin Y."/>
            <person name="Nazarath L."/>
            <person name="Kovar C."/>
            <person name="Han Y."/>
            <person name="Muzny D."/>
            <person name="Gibbs R."/>
        </authorList>
    </citation>
    <scope>NUCLEOTIDE SEQUENCE [LARGE SCALE GENOMIC DNA]</scope>
    <source>
        <strain evidence="5">Jacobina</strain>
    </source>
</reference>
<dbReference type="FunFam" id="3.40.50.720:FF:000084">
    <property type="entry name" value="Short-chain dehydrogenase reductase"/>
    <property type="match status" value="3"/>
</dbReference>
<evidence type="ECO:0000313" key="4">
    <source>
        <dbReference type="EnsemblMetazoa" id="LLOJ001316-PA"/>
    </source>
</evidence>
<dbReference type="EMBL" id="GITU01011922">
    <property type="protein sequence ID" value="MBC1180625.1"/>
    <property type="molecule type" value="Transcribed_RNA"/>
</dbReference>
<evidence type="ECO:0008006" key="6">
    <source>
        <dbReference type="Google" id="ProtNLM"/>
    </source>
</evidence>
<sequence length="826" mass="89104">KLSAYGASKNCLSVLAKGFAGALAQENIRINCIAPGPIDTNFMTLVEQTPEYEHELKYDMPMKRKGRPEEVAGPAAFLLSDDASFITGETFIGLAIARRLGQEGAKVVVSSRNIENVNRAVEELRKENIEVIGVKCHVSNKEERANLLQEAINNFGGIDLIVAAVGVNPFIGYITECPESAFDKIFQVNVKDSFLIAKEVIPHMKKRGGGSILFLSSIAVYKDTPLIGAYSSSKTAILGLTKAFSRAVVADNIRVNCLAAGITDTKFIARPMKVSEFYSAVKYDTPMKRIAQPDEMAGPAAFLLSDDASFITGEIVIAAGGTQSRKVAILTGSTDGIGLAIARRLGREKAKVVVSSRNIDNVNRAVEELRKENIEVIGVKCHVSNKEDRANLIQEAIKNFGGVDLMVAAAGVNPYVGYITECPESSFDKIFQVNVKDSFLIAKEVVPFMRKRGGGSILFLSSISAYKLLGVYGAAKTALLSSTKAFSKAVVDDNIRVNCLAAGATDTKFLNGAMRDSVFSSSVQNDIPMKRIARPEEIAGPAAFLLSDDASYITGETVVVGGGMQSPIARRLGQEGAKVVVSSRNIENVNKAVEELRKENIEVIGVKCHVSNSEERANLLQEAIKNYNGIDLMVAAAGVSPYIGDMVECPESAFDKIFQVNVKDTFLLTNEVIPFIRKQGGGSILFMSSYIGLYGASKLALSSATKTFACAVIKDKIRVNCLAPGPIDTNFMSKVQKYPQYDFAMKHQIPMGRMGYPEEVGGPAAFLLSDDAGYITGETLMVGGGMQALFWSGCSLYPTIVLFLPLARTSSYLPTADSEFFRLCSL</sequence>
<dbReference type="NCBIfam" id="NF005559">
    <property type="entry name" value="PRK07231.1"/>
    <property type="match status" value="1"/>
</dbReference>
<dbReference type="VEuPathDB" id="VectorBase:LLONM1_004480"/>
<dbReference type="PANTHER" id="PTHR43943:SF2">
    <property type="entry name" value="DEHYDROGENASE_REDUCTASE 4"/>
    <property type="match status" value="1"/>
</dbReference>
<dbReference type="PROSITE" id="PS00061">
    <property type="entry name" value="ADH_SHORT"/>
    <property type="match status" value="1"/>
</dbReference>
<dbReference type="PRINTS" id="PR00081">
    <property type="entry name" value="GDHRDH"/>
</dbReference>
<accession>A0A1B0CB17</accession>
<dbReference type="SUPFAM" id="SSF51735">
    <property type="entry name" value="NAD(P)-binding Rossmann-fold domains"/>
    <property type="match status" value="4"/>
</dbReference>
<dbReference type="Gene3D" id="3.40.50.720">
    <property type="entry name" value="NAD(P)-binding Rossmann-like Domain"/>
    <property type="match status" value="4"/>
</dbReference>
<protein>
    <recommendedName>
        <fullName evidence="6">Dehydrogenase</fullName>
    </recommendedName>
</protein>
<dbReference type="EMBL" id="AJWK01004728">
    <property type="status" value="NOT_ANNOTATED_CDS"/>
    <property type="molecule type" value="Genomic_DNA"/>
</dbReference>
<evidence type="ECO:0000256" key="2">
    <source>
        <dbReference type="ARBA" id="ARBA00023002"/>
    </source>
</evidence>
<proteinExistence type="inferred from homology"/>
<dbReference type="Proteomes" id="UP000092461">
    <property type="component" value="Unassembled WGS sequence"/>
</dbReference>
<dbReference type="InterPro" id="IPR002347">
    <property type="entry name" value="SDR_fam"/>
</dbReference>
<reference evidence="3" key="2">
    <citation type="journal article" date="2020" name="BMC">
        <title>Leishmania infection induces a limited differential gene expression in the sand fly midgut.</title>
        <authorList>
            <person name="Coutinho-Abreu I.V."/>
            <person name="Serafim T.D."/>
            <person name="Meneses C."/>
            <person name="Kamhawi S."/>
            <person name="Oliveira F."/>
            <person name="Valenzuela J.G."/>
        </authorList>
    </citation>
    <scope>NUCLEOTIDE SEQUENCE</scope>
    <source>
        <strain evidence="3">Jacobina</strain>
        <tissue evidence="3">Midgut</tissue>
    </source>
</reference>
<reference evidence="4" key="3">
    <citation type="submission" date="2020-05" db="UniProtKB">
        <authorList>
            <consortium name="EnsemblMetazoa"/>
        </authorList>
    </citation>
    <scope>IDENTIFICATION</scope>
    <source>
        <strain evidence="4">Jacobina</strain>
    </source>
</reference>
<dbReference type="InterPro" id="IPR020904">
    <property type="entry name" value="Sc_DH/Rdtase_CS"/>
</dbReference>
<dbReference type="EnsemblMetazoa" id="LLOJ001316-RA">
    <property type="protein sequence ID" value="LLOJ001316-PA"/>
    <property type="gene ID" value="LLOJ001316"/>
</dbReference>
<dbReference type="VEuPathDB" id="VectorBase:LLOJ001316"/>
<dbReference type="VEuPathDB" id="VectorBase:LLONM1_001602"/>
<organism evidence="4 5">
    <name type="scientific">Lutzomyia longipalpis</name>
    <name type="common">Sand fly</name>
    <dbReference type="NCBI Taxonomy" id="7200"/>
    <lineage>
        <taxon>Eukaryota</taxon>
        <taxon>Metazoa</taxon>
        <taxon>Ecdysozoa</taxon>
        <taxon>Arthropoda</taxon>
        <taxon>Hexapoda</taxon>
        <taxon>Insecta</taxon>
        <taxon>Pterygota</taxon>
        <taxon>Neoptera</taxon>
        <taxon>Endopterygota</taxon>
        <taxon>Diptera</taxon>
        <taxon>Nematocera</taxon>
        <taxon>Psychodoidea</taxon>
        <taxon>Psychodidae</taxon>
        <taxon>Lutzomyia</taxon>
        <taxon>Lutzomyia</taxon>
    </lineage>
</organism>
<dbReference type="InterPro" id="IPR036291">
    <property type="entry name" value="NAD(P)-bd_dom_sf"/>
</dbReference>
<dbReference type="PANTHER" id="PTHR43943">
    <property type="entry name" value="DEHYDROGENASE/REDUCTASE (SDR FAMILY) MEMBER 4"/>
    <property type="match status" value="1"/>
</dbReference>
<evidence type="ECO:0000313" key="5">
    <source>
        <dbReference type="Proteomes" id="UP000092461"/>
    </source>
</evidence>
<dbReference type="Pfam" id="PF13561">
    <property type="entry name" value="adh_short_C2"/>
    <property type="match status" value="4"/>
</dbReference>
<keyword evidence="5" id="KW-1185">Reference proteome</keyword>
<dbReference type="AlphaFoldDB" id="A0A1B0CB17"/>
<keyword evidence="2" id="KW-0560">Oxidoreductase</keyword>
<dbReference type="GO" id="GO:0016491">
    <property type="term" value="F:oxidoreductase activity"/>
    <property type="evidence" value="ECO:0007669"/>
    <property type="project" value="UniProtKB-KW"/>
</dbReference>
<evidence type="ECO:0000313" key="3">
    <source>
        <dbReference type="EMBL" id="MBC1180625.1"/>
    </source>
</evidence>
<name>A0A1B0CB17_LUTLO</name>
<comment type="similarity">
    <text evidence="1">Belongs to the short-chain dehydrogenases/reductases (SDR) family.</text>
</comment>
<evidence type="ECO:0000256" key="1">
    <source>
        <dbReference type="ARBA" id="ARBA00006484"/>
    </source>
</evidence>